<accession>A0ABR7LR22</accession>
<organism evidence="1 2">
    <name type="scientific">Actinomadura alba</name>
    <dbReference type="NCBI Taxonomy" id="406431"/>
    <lineage>
        <taxon>Bacteria</taxon>
        <taxon>Bacillati</taxon>
        <taxon>Actinomycetota</taxon>
        <taxon>Actinomycetes</taxon>
        <taxon>Streptosporangiales</taxon>
        <taxon>Thermomonosporaceae</taxon>
        <taxon>Actinomadura</taxon>
    </lineage>
</organism>
<dbReference type="RefSeq" id="WP_187244200.1">
    <property type="nucleotide sequence ID" value="NZ_BAAAOK010000006.1"/>
</dbReference>
<gene>
    <name evidence="1" type="ORF">HKK74_17085</name>
</gene>
<evidence type="ECO:0000313" key="1">
    <source>
        <dbReference type="EMBL" id="MBC6467205.1"/>
    </source>
</evidence>
<dbReference type="EMBL" id="JABVEC010000011">
    <property type="protein sequence ID" value="MBC6467205.1"/>
    <property type="molecule type" value="Genomic_DNA"/>
</dbReference>
<keyword evidence="2" id="KW-1185">Reference proteome</keyword>
<protein>
    <submittedName>
        <fullName evidence="1">Uncharacterized protein</fullName>
    </submittedName>
</protein>
<reference evidence="1 2" key="1">
    <citation type="submission" date="2020-06" db="EMBL/GenBank/DDBJ databases">
        <title>Actinomadura xiongansis sp. nov., isolated from soil of Baiyangdian.</title>
        <authorList>
            <person name="Zhang X."/>
        </authorList>
    </citation>
    <scope>NUCLEOTIDE SEQUENCE [LARGE SCALE GENOMIC DNA]</scope>
    <source>
        <strain evidence="1 2">HBUM206468</strain>
    </source>
</reference>
<name>A0ABR7LR22_9ACTN</name>
<comment type="caution">
    <text evidence="1">The sequence shown here is derived from an EMBL/GenBank/DDBJ whole genome shotgun (WGS) entry which is preliminary data.</text>
</comment>
<dbReference type="Proteomes" id="UP000805614">
    <property type="component" value="Unassembled WGS sequence"/>
</dbReference>
<proteinExistence type="predicted"/>
<evidence type="ECO:0000313" key="2">
    <source>
        <dbReference type="Proteomes" id="UP000805614"/>
    </source>
</evidence>
<sequence length="159" mass="16778">MNNPAWTPAPIPAPTARSVAPVLDWAEIKRFADALAAVDRDAVPEDPVGRAIHLAVAELHRSGVSEPANERLTELLAPLHLALAALSDAYVGRAAPPALVGLVLRVDDAKSLLETPDLGVVATEELAGRLRRLYAGIIALRGASSRLHRAWRAADGAGR</sequence>